<dbReference type="InterPro" id="IPR049900">
    <property type="entry name" value="PKS_mFAS_DH"/>
</dbReference>
<feature type="compositionally biased region" description="Low complexity" evidence="7">
    <location>
        <begin position="1690"/>
        <end position="1710"/>
    </location>
</feature>
<evidence type="ECO:0000313" key="12">
    <source>
        <dbReference type="Proteomes" id="UP000606974"/>
    </source>
</evidence>
<evidence type="ECO:0000256" key="5">
    <source>
        <dbReference type="ARBA" id="ARBA00038879"/>
    </source>
</evidence>
<dbReference type="SUPFAM" id="SSF51735">
    <property type="entry name" value="NAD(P)-binding Rossmann-fold domains"/>
    <property type="match status" value="2"/>
</dbReference>
<dbReference type="GO" id="GO:0004315">
    <property type="term" value="F:3-oxoacyl-[acyl-carrier-protein] synthase activity"/>
    <property type="evidence" value="ECO:0007669"/>
    <property type="project" value="InterPro"/>
</dbReference>
<dbReference type="SUPFAM" id="SSF52151">
    <property type="entry name" value="FabD/lysophospholipase-like"/>
    <property type="match status" value="1"/>
</dbReference>
<gene>
    <name evidence="11" type="ORF">GJ744_003316</name>
</gene>
<keyword evidence="4" id="KW-0511">Multifunctional enzyme</keyword>
<dbReference type="SMART" id="SM00823">
    <property type="entry name" value="PKS_PP"/>
    <property type="match status" value="2"/>
</dbReference>
<dbReference type="Gene3D" id="1.10.1200.10">
    <property type="entry name" value="ACP-like"/>
    <property type="match status" value="2"/>
</dbReference>
<dbReference type="Pfam" id="PF00550">
    <property type="entry name" value="PP-binding"/>
    <property type="match status" value="2"/>
</dbReference>
<dbReference type="Pfam" id="PF00698">
    <property type="entry name" value="Acyl_transf_1"/>
    <property type="match status" value="1"/>
</dbReference>
<dbReference type="Gene3D" id="3.30.70.3290">
    <property type="match status" value="1"/>
</dbReference>
<feature type="region of interest" description="C-terminal hotdog fold" evidence="6">
    <location>
        <begin position="1069"/>
        <end position="1215"/>
    </location>
</feature>
<dbReference type="InterPro" id="IPR050091">
    <property type="entry name" value="PKS_NRPS_Biosynth_Enz"/>
</dbReference>
<dbReference type="PANTHER" id="PTHR43775">
    <property type="entry name" value="FATTY ACID SYNTHASE"/>
    <property type="match status" value="1"/>
</dbReference>
<keyword evidence="1" id="KW-0596">Phosphopantetheine</keyword>
<dbReference type="InterPro" id="IPR006162">
    <property type="entry name" value="Ppantetheine_attach_site"/>
</dbReference>
<evidence type="ECO:0000256" key="2">
    <source>
        <dbReference type="ARBA" id="ARBA00022553"/>
    </source>
</evidence>
<dbReference type="OrthoDB" id="5334845at2759"/>
<dbReference type="Gene3D" id="3.40.50.720">
    <property type="entry name" value="NAD(P)-binding Rossmann-like Domain"/>
    <property type="match status" value="1"/>
</dbReference>
<feature type="domain" description="Carrier" evidence="8">
    <location>
        <begin position="1840"/>
        <end position="1915"/>
    </location>
</feature>
<dbReference type="Pfam" id="PF08659">
    <property type="entry name" value="KR"/>
    <property type="match status" value="1"/>
</dbReference>
<feature type="region of interest" description="Disordered" evidence="7">
    <location>
        <begin position="1690"/>
        <end position="1723"/>
    </location>
</feature>
<dbReference type="InterPro" id="IPR057326">
    <property type="entry name" value="KR_dom"/>
</dbReference>
<dbReference type="InterPro" id="IPR032821">
    <property type="entry name" value="PKS_assoc"/>
</dbReference>
<comment type="caution">
    <text evidence="11">The sequence shown here is derived from an EMBL/GenBank/DDBJ whole genome shotgun (WGS) entry which is preliminary data.</text>
</comment>
<dbReference type="InterPro" id="IPR020806">
    <property type="entry name" value="PKS_PP-bd"/>
</dbReference>
<dbReference type="CDD" id="cd05274">
    <property type="entry name" value="KR_FAS_SDR_x"/>
    <property type="match status" value="1"/>
</dbReference>
<dbReference type="SMART" id="SM00826">
    <property type="entry name" value="PKS_DH"/>
    <property type="match status" value="1"/>
</dbReference>
<dbReference type="SMART" id="SM00822">
    <property type="entry name" value="PKS_KR"/>
    <property type="match status" value="1"/>
</dbReference>
<dbReference type="InterPro" id="IPR009081">
    <property type="entry name" value="PP-bd_ACP"/>
</dbReference>
<evidence type="ECO:0000256" key="3">
    <source>
        <dbReference type="ARBA" id="ARBA00022679"/>
    </source>
</evidence>
<reference evidence="11" key="1">
    <citation type="submission" date="2020-02" db="EMBL/GenBank/DDBJ databases">
        <authorList>
            <person name="Palmer J.M."/>
        </authorList>
    </citation>
    <scope>NUCLEOTIDE SEQUENCE</scope>
    <source>
        <strain evidence="11">EPUS1.4</strain>
        <tissue evidence="11">Thallus</tissue>
    </source>
</reference>
<dbReference type="InterPro" id="IPR020841">
    <property type="entry name" value="PKS_Beta-ketoAc_synthase_dom"/>
</dbReference>
<dbReference type="Proteomes" id="UP000606974">
    <property type="component" value="Unassembled WGS sequence"/>
</dbReference>
<dbReference type="GO" id="GO:0050641">
    <property type="term" value="F:6-methylsalicylic acid synthase activity"/>
    <property type="evidence" value="ECO:0007669"/>
    <property type="project" value="UniProtKB-EC"/>
</dbReference>
<dbReference type="PROSITE" id="PS00012">
    <property type="entry name" value="PHOSPHOPANTETHEINE"/>
    <property type="match status" value="2"/>
</dbReference>
<dbReference type="PROSITE" id="PS52019">
    <property type="entry name" value="PKS_MFAS_DH"/>
    <property type="match status" value="1"/>
</dbReference>
<dbReference type="PROSITE" id="PS50075">
    <property type="entry name" value="CARRIER"/>
    <property type="match status" value="2"/>
</dbReference>
<evidence type="ECO:0000313" key="11">
    <source>
        <dbReference type="EMBL" id="KAF7503733.1"/>
    </source>
</evidence>
<dbReference type="EMBL" id="JAACFV010000164">
    <property type="protein sequence ID" value="KAF7503733.1"/>
    <property type="molecule type" value="Genomic_DNA"/>
</dbReference>
<dbReference type="Gene3D" id="3.40.47.10">
    <property type="match status" value="1"/>
</dbReference>
<dbReference type="Gene3D" id="3.10.129.110">
    <property type="entry name" value="Polyketide synthase dehydratase"/>
    <property type="match status" value="1"/>
</dbReference>
<dbReference type="PROSITE" id="PS00606">
    <property type="entry name" value="KS3_1"/>
    <property type="match status" value="1"/>
</dbReference>
<dbReference type="InterPro" id="IPR036291">
    <property type="entry name" value="NAD(P)-bd_dom_sf"/>
</dbReference>
<dbReference type="InterPro" id="IPR016039">
    <property type="entry name" value="Thiolase-like"/>
</dbReference>
<dbReference type="Pfam" id="PF00109">
    <property type="entry name" value="ketoacyl-synt"/>
    <property type="match status" value="1"/>
</dbReference>
<dbReference type="PROSITE" id="PS52004">
    <property type="entry name" value="KS3_2"/>
    <property type="match status" value="1"/>
</dbReference>
<dbReference type="InterPro" id="IPR016036">
    <property type="entry name" value="Malonyl_transacylase_ACP-bd"/>
</dbReference>
<organism evidence="11 12">
    <name type="scientific">Endocarpon pusillum</name>
    <dbReference type="NCBI Taxonomy" id="364733"/>
    <lineage>
        <taxon>Eukaryota</taxon>
        <taxon>Fungi</taxon>
        <taxon>Dikarya</taxon>
        <taxon>Ascomycota</taxon>
        <taxon>Pezizomycotina</taxon>
        <taxon>Eurotiomycetes</taxon>
        <taxon>Chaetothyriomycetidae</taxon>
        <taxon>Verrucariales</taxon>
        <taxon>Verrucariaceae</taxon>
        <taxon>Endocarpon</taxon>
    </lineage>
</organism>
<dbReference type="InterPro" id="IPR049552">
    <property type="entry name" value="PKS_DH_N"/>
</dbReference>
<keyword evidence="2" id="KW-0597">Phosphoprotein</keyword>
<dbReference type="GO" id="GO:0006633">
    <property type="term" value="P:fatty acid biosynthetic process"/>
    <property type="evidence" value="ECO:0007669"/>
    <property type="project" value="InterPro"/>
</dbReference>
<dbReference type="Pfam" id="PF21089">
    <property type="entry name" value="PKS_DH_N"/>
    <property type="match status" value="1"/>
</dbReference>
<feature type="domain" description="PKS/mFAS DH" evidence="10">
    <location>
        <begin position="931"/>
        <end position="1215"/>
    </location>
</feature>
<feature type="domain" description="Ketosynthase family 3 (KS3)" evidence="9">
    <location>
        <begin position="37"/>
        <end position="460"/>
    </location>
</feature>
<evidence type="ECO:0000256" key="7">
    <source>
        <dbReference type="SAM" id="MobiDB-lite"/>
    </source>
</evidence>
<dbReference type="InterPro" id="IPR020807">
    <property type="entry name" value="PKS_DH"/>
</dbReference>
<accession>A0A8H7A717</accession>
<dbReference type="GO" id="GO:0044550">
    <property type="term" value="P:secondary metabolite biosynthetic process"/>
    <property type="evidence" value="ECO:0007669"/>
    <property type="project" value="UniProtKB-ARBA"/>
</dbReference>
<proteinExistence type="predicted"/>
<dbReference type="PANTHER" id="PTHR43775:SF22">
    <property type="entry name" value="SYNTHASE, PUTATIVE (JCVI)-RELATED"/>
    <property type="match status" value="1"/>
</dbReference>
<dbReference type="SMART" id="SM00825">
    <property type="entry name" value="PKS_KS"/>
    <property type="match status" value="1"/>
</dbReference>
<evidence type="ECO:0000256" key="1">
    <source>
        <dbReference type="ARBA" id="ARBA00022450"/>
    </source>
</evidence>
<dbReference type="SUPFAM" id="SSF47336">
    <property type="entry name" value="ACP-like"/>
    <property type="match status" value="2"/>
</dbReference>
<dbReference type="CDD" id="cd00833">
    <property type="entry name" value="PKS"/>
    <property type="match status" value="1"/>
</dbReference>
<feature type="region of interest" description="N-terminal hotdog fold" evidence="6">
    <location>
        <begin position="931"/>
        <end position="1051"/>
    </location>
</feature>
<evidence type="ECO:0000256" key="6">
    <source>
        <dbReference type="PROSITE-ProRule" id="PRU01363"/>
    </source>
</evidence>
<feature type="active site" description="Proton donor; for dehydratase activity" evidence="6">
    <location>
        <position position="1133"/>
    </location>
</feature>
<dbReference type="InterPro" id="IPR016035">
    <property type="entry name" value="Acyl_Trfase/lysoPLipase"/>
</dbReference>
<dbReference type="Gene3D" id="3.40.366.10">
    <property type="entry name" value="Malonyl-Coenzyme A Acyl Carrier Protein, domain 2"/>
    <property type="match status" value="1"/>
</dbReference>
<name>A0A8H7A717_9EURO</name>
<dbReference type="Pfam" id="PF16197">
    <property type="entry name" value="KAsynt_C_assoc"/>
    <property type="match status" value="1"/>
</dbReference>
<dbReference type="SUPFAM" id="SSF55048">
    <property type="entry name" value="Probable ACP-binding domain of malonyl-CoA ACP transacylase"/>
    <property type="match status" value="1"/>
</dbReference>
<dbReference type="GO" id="GO:0004312">
    <property type="term" value="F:fatty acid synthase activity"/>
    <property type="evidence" value="ECO:0007669"/>
    <property type="project" value="TreeGrafter"/>
</dbReference>
<dbReference type="Pfam" id="PF02801">
    <property type="entry name" value="Ketoacyl-synt_C"/>
    <property type="match status" value="1"/>
</dbReference>
<dbReference type="InterPro" id="IPR018201">
    <property type="entry name" value="Ketoacyl_synth_AS"/>
</dbReference>
<sequence length="1917" mass="204404">MAPFLDVDYITDCGTTPASKHTRMDALTPPDSIQGELDDIAVVGMACRVAGDNDTPEKLWQSLLNKQVASSEMPAMRWEPYYRRDSRNAKVLNNTTQRGYFVKDVENFDSTFFGISPKEAVLMDPQQRITVEVTWEALEDAGIPPTSLAGSNTAVFMGVNSDDYGKLLLEDIPGVEAWMGIGTAYCGIPNRISYLLDLRGPSTALDAACASSLVAVHHGRQSLLTGETDVAIVGGVNVLAGPGLTRVLDIAGATSKDGVCRSFDNDANGYGRGEGASVIVLKRMSDAIRDNDRILALVKGSAVGQDGRTNGIMAPNGDAQVSVARTALGGIDPSTIQYVEAHATSTSVGDPVEIKAMAKVYGANRKATSPCYIGSIKPNIGHLEAGAGAMGFMKAVMAVRNGVIPPQANLKSLNQKIDWTTCGIKVPFESTQWPETRTTRRAAICSYGYGGTVSHAVIEAAPMTDNSPAEMVNSDHAPTVLLLSAPQEKRLPADAVTLGTWMAGDGKGTSLSSIAATMATRRAQHDCRAAFIIDSHANAAELSEKLATGGNSADIITGRILGKNENTGAVWLFSGHGAQWLAMGKELLANEPLLLETVEFLEPVIQEEAGFSALEALTHEDFKSSDKVQILTFVMQVGLATILASKGARPSAVVGHSLGEIAAAVVAGALTIAEGALVVCRRAVLYRQVMGQGAMVLVNMPFGKMRETLGDRSDITASIESSPSSCVVSGTISAIKEFSTKWEDAGHKVLKVNSDVAFHSPLLNVLTKPLYAALCGTLNPKVPTVPLYTTTLEDPREQAPRDAHYWVQNMLKPVLLNAAMKVAAEDGYRIFLEVSTHPVISHSVTETLMDMGIEDHAVIPTLLRNKPAQRAILKSLATMWCRGVTVDWNMLFPGVNWADNVPKTKWLHQAFWKTIGTGPANSAITHDVDTHTLLGQQIPVAGESTTLFTTKLDDNTKPFPGSHPLHGTEIIPAAVLFNTFFHATGAKSLDNVNLRVPVAISAPRDIQVVAQAGEVRLMSRLVEASEDTQVKRNASWLTHTTANAVTQSCSDSPNCDVDIDLASVQARLNVELKPSFSVDYLAGVGVPAMGFPWAVTKHVGNNKEMLARVDVSPATAANAPLPWSATSWAPIFDAATSIGSTLFYEQPRLRMPAQVASTVVYEGAAPPKIAYIYVQDASTSETSLAVDVTITNEAGKALAKFISMRFSEIEGTPGAKDNADGLVHQLAWPPARLSETPSLLKHVVLVSSEDNPLMRDYTTQLARRHVKTSCIGSAEGLSSALVPGSSEGTIIMYLPEQVESMDAVSAMANTYCKNLLDLVKYVAASGADLRVFAVTLGALTGSATPTALAHSPLVGLGRIIAAEQPALWGALIDVESTAFPVQAVKYISGADVIKMEDTIAKVNRLRPMPQDRLYPLDKQNQLHPRPEGTYIISGGLGSLGREVADFLVERGARRIVLLSRRALPPRSEWASQTGELLESVQKIQLLEQAGATVFSVAIDLGAPDASASLLAKLDMLSLPPVLGVVHAAGVLEDQLVLSATEDSFNRVFAPKVAGALALHKAFPPTTVNFFMLFSSCGQLFGFPGQASYASGNAFLDSLADHRRGLGDNAVALQWTSWRGMGMASSTDFIEAELESKGITSITRDEAFRAWDHVAKYDMSHGVVLRSRVLELNEPLPMDILEEIAIRHSSAPSEGGANNNAEAGASVSSSSLQETIPPPGPERNAYLTTKISQCVASVLDLPDVGDVDPKVALPELGMDSVMTVTLRRQLQTSLGVKVPPTLVWGHPTVSHLVKWFADKVIATRRSSVPSEGGANKNAEAPASISSSSGRTIPPPGPERNAYLTTKISQCVASVLDLPDVGDVDPKVALPELGMDSVMTVALRRQLQTSLGVKVPPTLVWGHPTVSHLVKWFADKVGA</sequence>
<dbReference type="SMART" id="SM01294">
    <property type="entry name" value="PKS_PP_betabranch"/>
    <property type="match status" value="2"/>
</dbReference>
<dbReference type="InterPro" id="IPR014031">
    <property type="entry name" value="Ketoacyl_synth_C"/>
</dbReference>
<feature type="active site" description="Proton acceptor; for dehydratase activity" evidence="6">
    <location>
        <position position="963"/>
    </location>
</feature>
<keyword evidence="3" id="KW-0808">Transferase</keyword>
<feature type="domain" description="Carrier" evidence="8">
    <location>
        <begin position="1724"/>
        <end position="1799"/>
    </location>
</feature>
<dbReference type="InterPro" id="IPR014030">
    <property type="entry name" value="Ketoacyl_synth_N"/>
</dbReference>
<evidence type="ECO:0000259" key="9">
    <source>
        <dbReference type="PROSITE" id="PS52004"/>
    </source>
</evidence>
<evidence type="ECO:0000256" key="4">
    <source>
        <dbReference type="ARBA" id="ARBA00023268"/>
    </source>
</evidence>
<dbReference type="InterPro" id="IPR013968">
    <property type="entry name" value="PKS_KR"/>
</dbReference>
<protein>
    <recommendedName>
        <fullName evidence="5">6-methylsalicylic acid synthase</fullName>
        <ecNumber evidence="5">2.3.1.165</ecNumber>
    </recommendedName>
</protein>
<dbReference type="InterPro" id="IPR014043">
    <property type="entry name" value="Acyl_transferase_dom"/>
</dbReference>
<dbReference type="SUPFAM" id="SSF53901">
    <property type="entry name" value="Thiolase-like"/>
    <property type="match status" value="1"/>
</dbReference>
<keyword evidence="12" id="KW-1185">Reference proteome</keyword>
<evidence type="ECO:0000259" key="10">
    <source>
        <dbReference type="PROSITE" id="PS52019"/>
    </source>
</evidence>
<dbReference type="EC" id="2.3.1.165" evidence="5"/>
<dbReference type="SMART" id="SM00827">
    <property type="entry name" value="PKS_AT"/>
    <property type="match status" value="1"/>
</dbReference>
<feature type="region of interest" description="Disordered" evidence="7">
    <location>
        <begin position="1805"/>
        <end position="1839"/>
    </location>
</feature>
<dbReference type="InterPro" id="IPR001227">
    <property type="entry name" value="Ac_transferase_dom_sf"/>
</dbReference>
<dbReference type="InterPro" id="IPR042104">
    <property type="entry name" value="PKS_dehydratase_sf"/>
</dbReference>
<dbReference type="GO" id="GO:0031177">
    <property type="term" value="F:phosphopantetheine binding"/>
    <property type="evidence" value="ECO:0007669"/>
    <property type="project" value="InterPro"/>
</dbReference>
<dbReference type="InterPro" id="IPR036736">
    <property type="entry name" value="ACP-like_sf"/>
</dbReference>
<evidence type="ECO:0000259" key="8">
    <source>
        <dbReference type="PROSITE" id="PS50075"/>
    </source>
</evidence>